<comment type="subcellular location">
    <subcellularLocation>
        <location evidence="1">Membrane</location>
        <topology evidence="1">Multi-pass membrane protein</topology>
    </subcellularLocation>
</comment>
<evidence type="ECO:0000256" key="5">
    <source>
        <dbReference type="ARBA" id="ARBA00023053"/>
    </source>
</evidence>
<dbReference type="PANTHER" id="PTHR10110:SF126">
    <property type="entry name" value="NA(+)_H(+) EXCHANGER PROTEIN 7"/>
    <property type="match status" value="1"/>
</dbReference>
<gene>
    <name evidence="13" type="ORF">EGW08_016024</name>
</gene>
<feature type="transmembrane region" description="Helical" evidence="11">
    <location>
        <begin position="469"/>
        <end position="489"/>
    </location>
</feature>
<evidence type="ECO:0000256" key="9">
    <source>
        <dbReference type="RuleBase" id="RU003722"/>
    </source>
</evidence>
<keyword evidence="8 9" id="KW-0739">Sodium transport</keyword>
<dbReference type="PRINTS" id="PR01084">
    <property type="entry name" value="NAHEXCHNGR"/>
</dbReference>
<feature type="transmembrane region" description="Helical" evidence="11">
    <location>
        <begin position="292"/>
        <end position="314"/>
    </location>
</feature>
<sequence length="490" mass="53431">MSPPRERQPQTAMSPAACPPELPPRGPRAHPGMPRPVTPLLPLTYFLLMLAIPGVAANTASSGSGNPGNLTAPNGRQYVHVAAVHYVNVRDPLIFTIVVLVTALAKVGYHHFHQLSSKVPESCILVLLGVAFGASIQYSEADHSLPTFFSPHQFFLFLLPPITLEAAYSLHDRTLLENIGSILLFAIVGTVVACFAVGLSMYWLAGVGAMGDIVQMGLLEYMVFAALIVAVDPVAVLAVFSEIGVNNVLYFIVFGESLLNDGVTVVLYSVFQELKVMDQIGTTDILMGIARFVVVCLGGLSFGVLAGLLSAVITKYTTHVKVIEPIIIFTVAYLGFLLSELFTFSGIISMIGCGLTQRQYAFHNISDRARSSVNYFSKVISNINEIIIFLFLGISITSSEFSWHTGFSLWAIVLCLVYRFIITYGISFFINRSRGLRKITFPEQFMISYGGLRGAVCFSLVALLDPNIFPHKAMFVTSSFAVILFTVFVQ</sequence>
<dbReference type="STRING" id="188477.A0A3S1AZM0"/>
<dbReference type="AlphaFoldDB" id="A0A3S1AZM0"/>
<evidence type="ECO:0000259" key="12">
    <source>
        <dbReference type="Pfam" id="PF00999"/>
    </source>
</evidence>
<keyword evidence="2 9" id="KW-0813">Transport</keyword>
<keyword evidence="5" id="KW-0915">Sodium</keyword>
<feature type="non-terminal residue" evidence="13">
    <location>
        <position position="490"/>
    </location>
</feature>
<keyword evidence="6 9" id="KW-0406">Ion transport</keyword>
<accession>A0A3S1AZM0</accession>
<feature type="transmembrane region" description="Helical" evidence="11">
    <location>
        <begin position="247"/>
        <end position="271"/>
    </location>
</feature>
<feature type="region of interest" description="Disordered" evidence="10">
    <location>
        <begin position="1"/>
        <end position="34"/>
    </location>
</feature>
<dbReference type="GO" id="GO:0015386">
    <property type="term" value="F:potassium:proton antiporter activity"/>
    <property type="evidence" value="ECO:0007669"/>
    <property type="project" value="TreeGrafter"/>
</dbReference>
<keyword evidence="4 11" id="KW-1133">Transmembrane helix</keyword>
<dbReference type="Pfam" id="PF00999">
    <property type="entry name" value="Na_H_Exchanger"/>
    <property type="match status" value="1"/>
</dbReference>
<dbReference type="InterPro" id="IPR018422">
    <property type="entry name" value="Cation/H_exchanger_CPA1"/>
</dbReference>
<dbReference type="GO" id="GO:0098719">
    <property type="term" value="P:sodium ion import across plasma membrane"/>
    <property type="evidence" value="ECO:0007669"/>
    <property type="project" value="TreeGrafter"/>
</dbReference>
<evidence type="ECO:0000256" key="7">
    <source>
        <dbReference type="ARBA" id="ARBA00023136"/>
    </source>
</evidence>
<evidence type="ECO:0000256" key="4">
    <source>
        <dbReference type="ARBA" id="ARBA00022989"/>
    </source>
</evidence>
<dbReference type="InterPro" id="IPR006153">
    <property type="entry name" value="Cation/H_exchanger_TM"/>
</dbReference>
<feature type="transmembrane region" description="Helical" evidence="11">
    <location>
        <begin position="217"/>
        <end position="241"/>
    </location>
</feature>
<dbReference type="GO" id="GO:0015385">
    <property type="term" value="F:sodium:proton antiporter activity"/>
    <property type="evidence" value="ECO:0007669"/>
    <property type="project" value="InterPro"/>
</dbReference>
<protein>
    <recommendedName>
        <fullName evidence="9">Sodium/hydrogen exchanger</fullName>
    </recommendedName>
</protein>
<comment type="caution">
    <text evidence="13">The sequence shown here is derived from an EMBL/GenBank/DDBJ whole genome shotgun (WGS) entry which is preliminary data.</text>
</comment>
<feature type="transmembrane region" description="Helical" evidence="11">
    <location>
        <begin position="40"/>
        <end position="60"/>
    </location>
</feature>
<feature type="compositionally biased region" description="Pro residues" evidence="10">
    <location>
        <begin position="17"/>
        <end position="26"/>
    </location>
</feature>
<dbReference type="Gene3D" id="6.10.140.1330">
    <property type="match status" value="1"/>
</dbReference>
<dbReference type="Proteomes" id="UP000271974">
    <property type="component" value="Unassembled WGS sequence"/>
</dbReference>
<dbReference type="InterPro" id="IPR004709">
    <property type="entry name" value="NaH_exchanger"/>
</dbReference>
<dbReference type="NCBIfam" id="TIGR00840">
    <property type="entry name" value="b_cpa1"/>
    <property type="match status" value="1"/>
</dbReference>
<reference evidence="13 14" key="1">
    <citation type="submission" date="2019-01" db="EMBL/GenBank/DDBJ databases">
        <title>A draft genome assembly of the solar-powered sea slug Elysia chlorotica.</title>
        <authorList>
            <person name="Cai H."/>
            <person name="Li Q."/>
            <person name="Fang X."/>
            <person name="Li J."/>
            <person name="Curtis N.E."/>
            <person name="Altenburger A."/>
            <person name="Shibata T."/>
            <person name="Feng M."/>
            <person name="Maeda T."/>
            <person name="Schwartz J.A."/>
            <person name="Shigenobu S."/>
            <person name="Lundholm N."/>
            <person name="Nishiyama T."/>
            <person name="Yang H."/>
            <person name="Hasebe M."/>
            <person name="Li S."/>
            <person name="Pierce S.K."/>
            <person name="Wang J."/>
        </authorList>
    </citation>
    <scope>NUCLEOTIDE SEQUENCE [LARGE SCALE GENOMIC DNA]</scope>
    <source>
        <strain evidence="13">EC2010</strain>
        <tissue evidence="13">Whole organism of an adult</tissue>
    </source>
</reference>
<evidence type="ECO:0000256" key="1">
    <source>
        <dbReference type="ARBA" id="ARBA00004141"/>
    </source>
</evidence>
<dbReference type="PANTHER" id="PTHR10110">
    <property type="entry name" value="SODIUM/HYDROGEN EXCHANGER"/>
    <property type="match status" value="1"/>
</dbReference>
<evidence type="ECO:0000313" key="14">
    <source>
        <dbReference type="Proteomes" id="UP000271974"/>
    </source>
</evidence>
<name>A0A3S1AZM0_ELYCH</name>
<feature type="transmembrane region" description="Helical" evidence="11">
    <location>
        <begin position="375"/>
        <end position="396"/>
    </location>
</feature>
<evidence type="ECO:0000256" key="2">
    <source>
        <dbReference type="ARBA" id="ARBA00022448"/>
    </source>
</evidence>
<comment type="similarity">
    <text evidence="9">Belongs to the monovalent cation:proton antiporter 1 (CPA1) transporter (TC 2.A.36) family.</text>
</comment>
<feature type="transmembrane region" description="Helical" evidence="11">
    <location>
        <begin position="119"/>
        <end position="138"/>
    </location>
</feature>
<feature type="transmembrane region" description="Helical" evidence="11">
    <location>
        <begin position="326"/>
        <end position="355"/>
    </location>
</feature>
<keyword evidence="3 9" id="KW-0812">Transmembrane</keyword>
<dbReference type="GO" id="GO:0005886">
    <property type="term" value="C:plasma membrane"/>
    <property type="evidence" value="ECO:0007669"/>
    <property type="project" value="TreeGrafter"/>
</dbReference>
<evidence type="ECO:0000256" key="11">
    <source>
        <dbReference type="SAM" id="Phobius"/>
    </source>
</evidence>
<evidence type="ECO:0000256" key="6">
    <source>
        <dbReference type="ARBA" id="ARBA00023065"/>
    </source>
</evidence>
<evidence type="ECO:0000313" key="13">
    <source>
        <dbReference type="EMBL" id="RUS76217.1"/>
    </source>
</evidence>
<organism evidence="13 14">
    <name type="scientific">Elysia chlorotica</name>
    <name type="common">Eastern emerald elysia</name>
    <name type="synonym">Sea slug</name>
    <dbReference type="NCBI Taxonomy" id="188477"/>
    <lineage>
        <taxon>Eukaryota</taxon>
        <taxon>Metazoa</taxon>
        <taxon>Spiralia</taxon>
        <taxon>Lophotrochozoa</taxon>
        <taxon>Mollusca</taxon>
        <taxon>Gastropoda</taxon>
        <taxon>Heterobranchia</taxon>
        <taxon>Euthyneura</taxon>
        <taxon>Panpulmonata</taxon>
        <taxon>Sacoglossa</taxon>
        <taxon>Placobranchoidea</taxon>
        <taxon>Plakobranchidae</taxon>
        <taxon>Elysia</taxon>
    </lineage>
</organism>
<dbReference type="OrthoDB" id="196264at2759"/>
<keyword evidence="7 11" id="KW-0472">Membrane</keyword>
<keyword evidence="9" id="KW-0050">Antiport</keyword>
<feature type="transmembrane region" description="Helical" evidence="11">
    <location>
        <begin position="93"/>
        <end position="112"/>
    </location>
</feature>
<feature type="transmembrane region" description="Helical" evidence="11">
    <location>
        <begin position="443"/>
        <end position="463"/>
    </location>
</feature>
<evidence type="ECO:0000256" key="8">
    <source>
        <dbReference type="ARBA" id="ARBA00023201"/>
    </source>
</evidence>
<dbReference type="EMBL" id="RQTK01000680">
    <property type="protein sequence ID" value="RUS76217.1"/>
    <property type="molecule type" value="Genomic_DNA"/>
</dbReference>
<evidence type="ECO:0000256" key="10">
    <source>
        <dbReference type="SAM" id="MobiDB-lite"/>
    </source>
</evidence>
<feature type="transmembrane region" description="Helical" evidence="11">
    <location>
        <begin position="408"/>
        <end position="431"/>
    </location>
</feature>
<dbReference type="GO" id="GO:0051453">
    <property type="term" value="P:regulation of intracellular pH"/>
    <property type="evidence" value="ECO:0007669"/>
    <property type="project" value="TreeGrafter"/>
</dbReference>
<evidence type="ECO:0000256" key="3">
    <source>
        <dbReference type="ARBA" id="ARBA00022692"/>
    </source>
</evidence>
<feature type="domain" description="Cation/H+ exchanger transmembrane" evidence="12">
    <location>
        <begin position="102"/>
        <end position="490"/>
    </location>
</feature>
<keyword evidence="14" id="KW-1185">Reference proteome</keyword>
<proteinExistence type="inferred from homology"/>
<feature type="transmembrane region" description="Helical" evidence="11">
    <location>
        <begin position="182"/>
        <end position="205"/>
    </location>
</feature>